<dbReference type="SUPFAM" id="SSF53474">
    <property type="entry name" value="alpha/beta-Hydrolases"/>
    <property type="match status" value="1"/>
</dbReference>
<dbReference type="GeneID" id="27419221"/>
<proteinExistence type="predicted"/>
<gene>
    <name evidence="1" type="ORF">PSEUBRA_SCAF22g00012</name>
</gene>
<dbReference type="OMA" id="NANELTH"/>
<name>V5EX95_KALBG</name>
<organism evidence="1 2">
    <name type="scientific">Kalmanozyma brasiliensis (strain GHG001)</name>
    <name type="common">Yeast</name>
    <name type="synonym">Pseudozyma brasiliensis</name>
    <dbReference type="NCBI Taxonomy" id="1365824"/>
    <lineage>
        <taxon>Eukaryota</taxon>
        <taxon>Fungi</taxon>
        <taxon>Dikarya</taxon>
        <taxon>Basidiomycota</taxon>
        <taxon>Ustilaginomycotina</taxon>
        <taxon>Ustilaginomycetes</taxon>
        <taxon>Ustilaginales</taxon>
        <taxon>Ustilaginaceae</taxon>
        <taxon>Kalmanozyma</taxon>
    </lineage>
</organism>
<dbReference type="Gene3D" id="3.40.50.1820">
    <property type="entry name" value="alpha/beta hydrolase"/>
    <property type="match status" value="1"/>
</dbReference>
<dbReference type="Proteomes" id="UP000019377">
    <property type="component" value="Unassembled WGS sequence"/>
</dbReference>
<dbReference type="RefSeq" id="XP_016292013.1">
    <property type="nucleotide sequence ID" value="XM_016436579.1"/>
</dbReference>
<dbReference type="HOGENOM" id="CLU_049633_0_0_1"/>
<dbReference type="PANTHER" id="PTHR31591">
    <property type="entry name" value="UPF0613 PROTEIN PB24D3.06C"/>
    <property type="match status" value="1"/>
</dbReference>
<evidence type="ECO:0000313" key="1">
    <source>
        <dbReference type="EMBL" id="EST07024.1"/>
    </source>
</evidence>
<protein>
    <recommendedName>
        <fullName evidence="3">AB hydrolase-1 domain-containing protein</fullName>
    </recommendedName>
</protein>
<keyword evidence="2" id="KW-1185">Reference proteome</keyword>
<dbReference type="InterPro" id="IPR029058">
    <property type="entry name" value="AB_hydrolase_fold"/>
</dbReference>
<dbReference type="Pfam" id="PF08538">
    <property type="entry name" value="DUF1749"/>
    <property type="match status" value="1"/>
</dbReference>
<dbReference type="AlphaFoldDB" id="V5EX95"/>
<dbReference type="InterPro" id="IPR013744">
    <property type="entry name" value="SidJ"/>
</dbReference>
<sequence>MSSKPFPAPISGTLQLYRRTPIALPYFDTNASLPHSLVFVPGLRDTMGTLPYLPALSRVAGEHGFSLVLPQLSSNMGGYGQCTLEGDAQEMASCVAHLRQQGKSGKMVLMGHSTGCQDAIAYLLGAERARGEATRVDGAILQAPVSDREWYESQRDVVSAAEWDKMEAELEHATNLVRSGQGSKLLPRQEVVLPTQPGDAGEGNAAAMQDPAMTAYRLWSLRAKGGDDDFFSLDLSDEDITAKDEGARGFGRAVANLQAAALTAKILALIGDQDDSLPEGNADRLLERWTRLLGPTGGFEAKILQGANHQASSDEATAALAEAVSAFLAPLGTQS</sequence>
<dbReference type="OrthoDB" id="10034502at2759"/>
<evidence type="ECO:0008006" key="3">
    <source>
        <dbReference type="Google" id="ProtNLM"/>
    </source>
</evidence>
<evidence type="ECO:0000313" key="2">
    <source>
        <dbReference type="Proteomes" id="UP000019377"/>
    </source>
</evidence>
<accession>V5EX95</accession>
<reference evidence="2" key="1">
    <citation type="journal article" date="2013" name="Genome Announc.">
        <title>Draft genome sequence of Pseudozyma brasiliensis sp. nov. strain GHG001, a high producer of endo-1,4-xylanase isolated from an insect pest of sugarcane.</title>
        <authorList>
            <person name="Oliveira J.V.D.C."/>
            <person name="dos Santos R.A.C."/>
            <person name="Borges T.A."/>
            <person name="Riano-Pachon D.M."/>
            <person name="Goldman G.H."/>
        </authorList>
    </citation>
    <scope>NUCLEOTIDE SEQUENCE [LARGE SCALE GENOMIC DNA]</scope>
    <source>
        <strain evidence="2">GHG001</strain>
    </source>
</reference>
<dbReference type="EMBL" id="KI545865">
    <property type="protein sequence ID" value="EST07024.1"/>
    <property type="molecule type" value="Genomic_DNA"/>
</dbReference>
<dbReference type="eggNOG" id="KOG4840">
    <property type="taxonomic scope" value="Eukaryota"/>
</dbReference>
<dbReference type="PANTHER" id="PTHR31591:SF1">
    <property type="entry name" value="UPF0613 PROTEIN PB24D3.06C"/>
    <property type="match status" value="1"/>
</dbReference>